<proteinExistence type="predicted"/>
<evidence type="ECO:0000259" key="1">
    <source>
        <dbReference type="Pfam" id="PF03457"/>
    </source>
</evidence>
<reference evidence="2" key="1">
    <citation type="submission" date="2021-01" db="EMBL/GenBank/DDBJ databases">
        <authorList>
            <person name="Corre E."/>
            <person name="Pelletier E."/>
            <person name="Niang G."/>
            <person name="Scheremetjew M."/>
            <person name="Finn R."/>
            <person name="Kale V."/>
            <person name="Holt S."/>
            <person name="Cochrane G."/>
            <person name="Meng A."/>
            <person name="Brown T."/>
            <person name="Cohen L."/>
        </authorList>
    </citation>
    <scope>NUCLEOTIDE SEQUENCE</scope>
    <source>
        <strain evidence="2">GSO104</strain>
    </source>
</reference>
<name>A0A7S4S7I2_9STRA</name>
<dbReference type="Gene3D" id="6.10.140.530">
    <property type="match status" value="2"/>
</dbReference>
<accession>A0A7S4S7I2</accession>
<dbReference type="EMBL" id="HBNS01039327">
    <property type="protein sequence ID" value="CAE4637139.1"/>
    <property type="molecule type" value="Transcribed_RNA"/>
</dbReference>
<feature type="domain" description="Helicase-associated" evidence="1">
    <location>
        <begin position="93"/>
        <end position="155"/>
    </location>
</feature>
<dbReference type="InterPro" id="IPR005114">
    <property type="entry name" value="Helicase_assoc"/>
</dbReference>
<evidence type="ECO:0000313" key="2">
    <source>
        <dbReference type="EMBL" id="CAE4637139.1"/>
    </source>
</evidence>
<protein>
    <recommendedName>
        <fullName evidence="1">Helicase-associated domain-containing protein</fullName>
    </recommendedName>
</protein>
<gene>
    <name evidence="2" type="ORF">DBRI00130_LOCUS30661</name>
</gene>
<organism evidence="2">
    <name type="scientific">Ditylum brightwellii</name>
    <dbReference type="NCBI Taxonomy" id="49249"/>
    <lineage>
        <taxon>Eukaryota</taxon>
        <taxon>Sar</taxon>
        <taxon>Stramenopiles</taxon>
        <taxon>Ochrophyta</taxon>
        <taxon>Bacillariophyta</taxon>
        <taxon>Mediophyceae</taxon>
        <taxon>Lithodesmiophycidae</taxon>
        <taxon>Lithodesmiales</taxon>
        <taxon>Lithodesmiaceae</taxon>
        <taxon>Ditylum</taxon>
    </lineage>
</organism>
<dbReference type="Pfam" id="PF03457">
    <property type="entry name" value="HA"/>
    <property type="match status" value="2"/>
</dbReference>
<dbReference type="PANTHER" id="PTHR33418:SF1">
    <property type="entry name" value="HELICASE-ASSOCIATED DOMAIN-CONTAINING PROTEIN"/>
    <property type="match status" value="1"/>
</dbReference>
<feature type="domain" description="Helicase-associated" evidence="1">
    <location>
        <begin position="22"/>
        <end position="88"/>
    </location>
</feature>
<dbReference type="PANTHER" id="PTHR33418">
    <property type="entry name" value="HELICASE-ASSOCIATED"/>
    <property type="match status" value="1"/>
</dbReference>
<dbReference type="AlphaFoldDB" id="A0A7S4S7I2"/>
<sequence>MTEKRVFLLNKVGFVWFVGYDIKWFVMLGELRKYKETHGHCSVPARCSSNKRLANWVSKQRQVYYDMKEGRSSIMTAERVDILNNLGFKWKMHEDNWHDMLDDLKEFKERHGDCIVPQKYSPNPQLGRWVYTQRRAYTRNSLTKERITLLNKLGFVWKLRKSRTLIK</sequence>